<proteinExistence type="predicted"/>
<dbReference type="AlphaFoldDB" id="A0AA88RTJ9"/>
<evidence type="ECO:0000259" key="2">
    <source>
        <dbReference type="PROSITE" id="PS51222"/>
    </source>
</evidence>
<organism evidence="3 4">
    <name type="scientific">Escallonia rubra</name>
    <dbReference type="NCBI Taxonomy" id="112253"/>
    <lineage>
        <taxon>Eukaryota</taxon>
        <taxon>Viridiplantae</taxon>
        <taxon>Streptophyta</taxon>
        <taxon>Embryophyta</taxon>
        <taxon>Tracheophyta</taxon>
        <taxon>Spermatophyta</taxon>
        <taxon>Magnoliopsida</taxon>
        <taxon>eudicotyledons</taxon>
        <taxon>Gunneridae</taxon>
        <taxon>Pentapetalae</taxon>
        <taxon>asterids</taxon>
        <taxon>campanulids</taxon>
        <taxon>Escalloniales</taxon>
        <taxon>Escalloniaceae</taxon>
        <taxon>Escallonia</taxon>
    </lineage>
</organism>
<dbReference type="SMART" id="SM00767">
    <property type="entry name" value="DCD"/>
    <property type="match status" value="1"/>
</dbReference>
<keyword evidence="4" id="KW-1185">Reference proteome</keyword>
<name>A0AA88RTJ9_9ASTE</name>
<evidence type="ECO:0000256" key="1">
    <source>
        <dbReference type="SAM" id="MobiDB-lite"/>
    </source>
</evidence>
<protein>
    <recommendedName>
        <fullName evidence="2">DCD domain-containing protein</fullName>
    </recommendedName>
</protein>
<dbReference type="EMBL" id="JAVXUO010000038">
    <property type="protein sequence ID" value="KAK2995943.1"/>
    <property type="molecule type" value="Genomic_DNA"/>
</dbReference>
<dbReference type="PROSITE" id="PS51222">
    <property type="entry name" value="DCD"/>
    <property type="match status" value="1"/>
</dbReference>
<feature type="compositionally biased region" description="Basic and acidic residues" evidence="1">
    <location>
        <begin position="120"/>
        <end position="131"/>
    </location>
</feature>
<evidence type="ECO:0000313" key="3">
    <source>
        <dbReference type="EMBL" id="KAK2995943.1"/>
    </source>
</evidence>
<feature type="region of interest" description="Disordered" evidence="1">
    <location>
        <begin position="81"/>
        <end position="171"/>
    </location>
</feature>
<sequence length="509" mass="58294">MEDAKEKGDASISSSVPEGDTAETAATETNVSSPTEKIQTEMVAVIETEDDAEHMLEEVNNEENAIAVVRNEEKAIAVDINVENAVEEEENEEDTIAAEEYEGDDMEEEEEGEENPGEEQNEKKVEANTKEKVRKPRKRNRRKKGAQGGSEMIAIKDEDKPESSGSKKGSKKVESMGMIFMCSSQTKKDCFRYKVLGLPASKRDIVQKVYKGMRLFLFDVDLRLMYGIYKAAEPGGYNIEPKAFKSAFPSQVRYTVLEDCLPLAEEKFKKVIKGNYYARNKFDCQLNSVQVKELCKLFIAASKGARSKKVGRSLRVESFKPVDRSRSRRRILDEERRSAVARERRYYEDPVFYRREEVESPILPVSRVSPPPVPRPYAYTRMMEVDAYREDLIREHRGVRLSDLEPRHRDEIGSRDLYISSMQREPPLYRDQIYSGGLPPDYHHPRTLPPEYRLVSRPVEYHSSARVPVEYHLSASSAHGYRPAGPPTEYHLPSGPLPDYHPSRSLYRY</sequence>
<dbReference type="InterPro" id="IPR013989">
    <property type="entry name" value="Dev_and_cell_death_domain"/>
</dbReference>
<dbReference type="PANTHER" id="PTHR46444:SF11">
    <property type="entry name" value="DCD DOMAIN-CONTAINING PROTEIN"/>
    <property type="match status" value="1"/>
</dbReference>
<gene>
    <name evidence="3" type="ORF">RJ640_003735</name>
</gene>
<feature type="compositionally biased region" description="Acidic residues" evidence="1">
    <location>
        <begin position="85"/>
        <end position="119"/>
    </location>
</feature>
<reference evidence="3" key="1">
    <citation type="submission" date="2022-12" db="EMBL/GenBank/DDBJ databases">
        <title>Draft genome assemblies for two species of Escallonia (Escalloniales).</title>
        <authorList>
            <person name="Chanderbali A."/>
            <person name="Dervinis C."/>
            <person name="Anghel I."/>
            <person name="Soltis D."/>
            <person name="Soltis P."/>
            <person name="Zapata F."/>
        </authorList>
    </citation>
    <scope>NUCLEOTIDE SEQUENCE</scope>
    <source>
        <strain evidence="3">UCBG92.1500</strain>
        <tissue evidence="3">Leaf</tissue>
    </source>
</reference>
<dbReference type="Proteomes" id="UP001187471">
    <property type="component" value="Unassembled WGS sequence"/>
</dbReference>
<feature type="region of interest" description="Disordered" evidence="1">
    <location>
        <begin position="477"/>
        <end position="509"/>
    </location>
</feature>
<feature type="region of interest" description="Disordered" evidence="1">
    <location>
        <begin position="1"/>
        <end position="41"/>
    </location>
</feature>
<feature type="domain" description="DCD" evidence="2">
    <location>
        <begin position="173"/>
        <end position="300"/>
    </location>
</feature>
<feature type="compositionally biased region" description="Basic residues" evidence="1">
    <location>
        <begin position="132"/>
        <end position="145"/>
    </location>
</feature>
<comment type="caution">
    <text evidence="3">The sequence shown here is derived from an EMBL/GenBank/DDBJ whole genome shotgun (WGS) entry which is preliminary data.</text>
</comment>
<dbReference type="PANTHER" id="PTHR46444">
    <property type="entry name" value="DCD (DEVELOPMENT AND CELL DEATH) DOMAIN PROTEIN-RELATED"/>
    <property type="match status" value="1"/>
</dbReference>
<accession>A0AA88RTJ9</accession>
<dbReference type="Pfam" id="PF10539">
    <property type="entry name" value="Dev_Cell_Death"/>
    <property type="match status" value="1"/>
</dbReference>
<evidence type="ECO:0000313" key="4">
    <source>
        <dbReference type="Proteomes" id="UP001187471"/>
    </source>
</evidence>